<dbReference type="GO" id="GO:0016301">
    <property type="term" value="F:kinase activity"/>
    <property type="evidence" value="ECO:0007669"/>
    <property type="project" value="UniProtKB-KW"/>
</dbReference>
<name>A0A2S6HLS2_9FIRM</name>
<evidence type="ECO:0000313" key="3">
    <source>
        <dbReference type="Proteomes" id="UP000237749"/>
    </source>
</evidence>
<gene>
    <name evidence="2" type="ORF">BXY41_115126</name>
</gene>
<keyword evidence="3" id="KW-1185">Reference proteome</keyword>
<proteinExistence type="predicted"/>
<organism evidence="2 3">
    <name type="scientific">Lacrimispora xylanisolvens</name>
    <dbReference type="NCBI Taxonomy" id="384636"/>
    <lineage>
        <taxon>Bacteria</taxon>
        <taxon>Bacillati</taxon>
        <taxon>Bacillota</taxon>
        <taxon>Clostridia</taxon>
        <taxon>Lachnospirales</taxon>
        <taxon>Lachnospiraceae</taxon>
        <taxon>Lacrimispora</taxon>
    </lineage>
</organism>
<reference evidence="2 3" key="1">
    <citation type="submission" date="2018-02" db="EMBL/GenBank/DDBJ databases">
        <title>Genomic Encyclopedia of Archaeal and Bacterial Type Strains, Phase II (KMG-II): from individual species to whole genera.</title>
        <authorList>
            <person name="Goeker M."/>
        </authorList>
    </citation>
    <scope>NUCLEOTIDE SEQUENCE [LARGE SCALE GENOMIC DNA]</scope>
    <source>
        <strain evidence="2 3">DSM 3808</strain>
    </source>
</reference>
<dbReference type="Proteomes" id="UP000237749">
    <property type="component" value="Unassembled WGS sequence"/>
</dbReference>
<dbReference type="Gene3D" id="3.40.50.300">
    <property type="entry name" value="P-loop containing nucleotide triphosphate hydrolases"/>
    <property type="match status" value="1"/>
</dbReference>
<dbReference type="Pfam" id="PF13189">
    <property type="entry name" value="Cytidylate_kin2"/>
    <property type="match status" value="1"/>
</dbReference>
<evidence type="ECO:0000313" key="2">
    <source>
        <dbReference type="EMBL" id="PPK78452.1"/>
    </source>
</evidence>
<dbReference type="OrthoDB" id="9781180at2"/>
<keyword evidence="2" id="KW-0418">Kinase</keyword>
<feature type="coiled-coil region" evidence="1">
    <location>
        <begin position="126"/>
        <end position="153"/>
    </location>
</feature>
<comment type="caution">
    <text evidence="2">The sequence shown here is derived from an EMBL/GenBank/DDBJ whole genome shotgun (WGS) entry which is preliminary data.</text>
</comment>
<protein>
    <submittedName>
        <fullName evidence="2">Cytidylate kinase</fullName>
    </submittedName>
</protein>
<dbReference type="EMBL" id="PTJA01000015">
    <property type="protein sequence ID" value="PPK78452.1"/>
    <property type="molecule type" value="Genomic_DNA"/>
</dbReference>
<sequence length="207" mass="23698">MEHKIIAIGRQFGSGGHEIASRLSEELGIPMYDRDLVEMAADKLGLSEITVEAVDESVFNSFLSSYRYNGFAPRRVPLNDSTFETQSKIIESLAQKGPCIFVGRCADYVLREYPQCMNIFVYASQKDRAERIMKRYNISKKEAEASIKKMDHRRKQYYETYTDQSWGSIESHQILFNISKLGIPQTIDTIKHLYTDSLSSDPTKTNT</sequence>
<dbReference type="RefSeq" id="WP_104439188.1">
    <property type="nucleotide sequence ID" value="NZ_PTJA01000015.1"/>
</dbReference>
<dbReference type="AlphaFoldDB" id="A0A2S6HLS2"/>
<evidence type="ECO:0000256" key="1">
    <source>
        <dbReference type="SAM" id="Coils"/>
    </source>
</evidence>
<dbReference type="InterPro" id="IPR027417">
    <property type="entry name" value="P-loop_NTPase"/>
</dbReference>
<keyword evidence="1" id="KW-0175">Coiled coil</keyword>
<dbReference type="SUPFAM" id="SSF52540">
    <property type="entry name" value="P-loop containing nucleoside triphosphate hydrolases"/>
    <property type="match status" value="1"/>
</dbReference>
<keyword evidence="2" id="KW-0808">Transferase</keyword>
<accession>A0A2S6HLS2</accession>